<evidence type="ECO:0000256" key="1">
    <source>
        <dbReference type="SAM" id="Phobius"/>
    </source>
</evidence>
<dbReference type="InterPro" id="IPR027124">
    <property type="entry name" value="Swc5/CFDP1/2"/>
</dbReference>
<reference evidence="2 3" key="1">
    <citation type="submission" date="2024-01" db="EMBL/GenBank/DDBJ databases">
        <title>Genome assemblies of Stephania.</title>
        <authorList>
            <person name="Yang L."/>
        </authorList>
    </citation>
    <scope>NUCLEOTIDE SEQUENCE [LARGE SCALE GENOMIC DNA]</scope>
    <source>
        <strain evidence="2">JXDWG</strain>
        <tissue evidence="2">Leaf</tissue>
    </source>
</reference>
<keyword evidence="1" id="KW-1133">Transmembrane helix</keyword>
<keyword evidence="1" id="KW-0472">Membrane</keyword>
<dbReference type="Gene3D" id="3.60.10.10">
    <property type="entry name" value="Endonuclease/exonuclease/phosphatase"/>
    <property type="match status" value="1"/>
</dbReference>
<dbReference type="AlphaFoldDB" id="A0AAP0PF38"/>
<keyword evidence="3" id="KW-1185">Reference proteome</keyword>
<keyword evidence="1" id="KW-0812">Transmembrane</keyword>
<accession>A0AAP0PF38</accession>
<name>A0AAP0PF38_9MAGN</name>
<sequence>MMDEITHEILRWKVETQGHLKNKVLLMLFYGIHGVYKFLFLKHVVYRRRFMQSIPLDEKVFIGGDLNGHVGAGNDGFERVHGGFGYGNRNEEGESILEFASAYDLVLANTSFRKRESHIITFSSGYNNSQIDFLLTRKIDRKICRDCKVIPGEALTT</sequence>
<organism evidence="2 3">
    <name type="scientific">Stephania cephalantha</name>
    <dbReference type="NCBI Taxonomy" id="152367"/>
    <lineage>
        <taxon>Eukaryota</taxon>
        <taxon>Viridiplantae</taxon>
        <taxon>Streptophyta</taxon>
        <taxon>Embryophyta</taxon>
        <taxon>Tracheophyta</taxon>
        <taxon>Spermatophyta</taxon>
        <taxon>Magnoliopsida</taxon>
        <taxon>Ranunculales</taxon>
        <taxon>Menispermaceae</taxon>
        <taxon>Menispermoideae</taxon>
        <taxon>Cissampelideae</taxon>
        <taxon>Stephania</taxon>
    </lineage>
</organism>
<comment type="caution">
    <text evidence="2">The sequence shown here is derived from an EMBL/GenBank/DDBJ whole genome shotgun (WGS) entry which is preliminary data.</text>
</comment>
<dbReference type="EMBL" id="JBBNAG010000004">
    <property type="protein sequence ID" value="KAK9140649.1"/>
    <property type="molecule type" value="Genomic_DNA"/>
</dbReference>
<feature type="transmembrane region" description="Helical" evidence="1">
    <location>
        <begin position="24"/>
        <end position="41"/>
    </location>
</feature>
<evidence type="ECO:0000313" key="2">
    <source>
        <dbReference type="EMBL" id="KAK9140649.1"/>
    </source>
</evidence>
<dbReference type="Proteomes" id="UP001419268">
    <property type="component" value="Unassembled WGS sequence"/>
</dbReference>
<proteinExistence type="predicted"/>
<evidence type="ECO:0008006" key="4">
    <source>
        <dbReference type="Google" id="ProtNLM"/>
    </source>
</evidence>
<dbReference type="PANTHER" id="PTHR23227">
    <property type="entry name" value="BUCENTAUR RELATED"/>
    <property type="match status" value="1"/>
</dbReference>
<dbReference type="PANTHER" id="PTHR23227:SF67">
    <property type="entry name" value="CRANIOFACIAL DEVELOPMENT PROTEIN 2-LIKE"/>
    <property type="match status" value="1"/>
</dbReference>
<dbReference type="InterPro" id="IPR036691">
    <property type="entry name" value="Endo/exonu/phosph_ase_sf"/>
</dbReference>
<protein>
    <recommendedName>
        <fullName evidence="4">Craniofacial development protein 2-like</fullName>
    </recommendedName>
</protein>
<evidence type="ECO:0000313" key="3">
    <source>
        <dbReference type="Proteomes" id="UP001419268"/>
    </source>
</evidence>
<dbReference type="SUPFAM" id="SSF56219">
    <property type="entry name" value="DNase I-like"/>
    <property type="match status" value="1"/>
</dbReference>
<gene>
    <name evidence="2" type="ORF">Scep_010330</name>
</gene>